<dbReference type="EMBL" id="MU842854">
    <property type="protein sequence ID" value="KAK2030186.1"/>
    <property type="molecule type" value="Genomic_DNA"/>
</dbReference>
<protein>
    <submittedName>
        <fullName evidence="2">Uncharacterized protein</fullName>
    </submittedName>
</protein>
<feature type="region of interest" description="Disordered" evidence="1">
    <location>
        <begin position="40"/>
        <end position="66"/>
    </location>
</feature>
<evidence type="ECO:0000256" key="1">
    <source>
        <dbReference type="SAM" id="MobiDB-lite"/>
    </source>
</evidence>
<dbReference type="AlphaFoldDB" id="A0AAD9HLA7"/>
<sequence length="153" mass="17553">MRRPPSSLPSPTDPHSIFEFILPFCPSSYVRPQFLGCRRARSRHRSRGKPGRLHFPIRMGHTPMRPTMDPGPDDSAWWSGWNRAGSVSRGSRQHFPEWLILDDVHHSFQSLAVPSCYWNKIVLLQDAIAGPTVPGKPHICCLRTLWPRKYSCK</sequence>
<accession>A0AAD9HLA7</accession>
<reference evidence="2" key="1">
    <citation type="submission" date="2021-06" db="EMBL/GenBank/DDBJ databases">
        <title>Comparative genomics, transcriptomics and evolutionary studies reveal genomic signatures of adaptation to plant cell wall in hemibiotrophic fungi.</title>
        <authorList>
            <consortium name="DOE Joint Genome Institute"/>
            <person name="Baroncelli R."/>
            <person name="Diaz J.F."/>
            <person name="Benocci T."/>
            <person name="Peng M."/>
            <person name="Battaglia E."/>
            <person name="Haridas S."/>
            <person name="Andreopoulos W."/>
            <person name="Labutti K."/>
            <person name="Pangilinan J."/>
            <person name="Floch G.L."/>
            <person name="Makela M.R."/>
            <person name="Henrissat B."/>
            <person name="Grigoriev I.V."/>
            <person name="Crouch J.A."/>
            <person name="De Vries R.P."/>
            <person name="Sukno S.A."/>
            <person name="Thon M.R."/>
        </authorList>
    </citation>
    <scope>NUCLEOTIDE SEQUENCE</scope>
    <source>
        <strain evidence="2">MAFF235873</strain>
    </source>
</reference>
<keyword evidence="3" id="KW-1185">Reference proteome</keyword>
<comment type="caution">
    <text evidence="2">The sequence shown here is derived from an EMBL/GenBank/DDBJ whole genome shotgun (WGS) entry which is preliminary data.</text>
</comment>
<gene>
    <name evidence="2" type="ORF">LX32DRAFT_333314</name>
</gene>
<organism evidence="2 3">
    <name type="scientific">Colletotrichum zoysiae</name>
    <dbReference type="NCBI Taxonomy" id="1216348"/>
    <lineage>
        <taxon>Eukaryota</taxon>
        <taxon>Fungi</taxon>
        <taxon>Dikarya</taxon>
        <taxon>Ascomycota</taxon>
        <taxon>Pezizomycotina</taxon>
        <taxon>Sordariomycetes</taxon>
        <taxon>Hypocreomycetidae</taxon>
        <taxon>Glomerellales</taxon>
        <taxon>Glomerellaceae</taxon>
        <taxon>Colletotrichum</taxon>
        <taxon>Colletotrichum graminicola species complex</taxon>
    </lineage>
</organism>
<proteinExistence type="predicted"/>
<evidence type="ECO:0000313" key="3">
    <source>
        <dbReference type="Proteomes" id="UP001232148"/>
    </source>
</evidence>
<dbReference type="Proteomes" id="UP001232148">
    <property type="component" value="Unassembled WGS sequence"/>
</dbReference>
<feature type="compositionally biased region" description="Basic residues" evidence="1">
    <location>
        <begin position="40"/>
        <end position="52"/>
    </location>
</feature>
<evidence type="ECO:0000313" key="2">
    <source>
        <dbReference type="EMBL" id="KAK2030186.1"/>
    </source>
</evidence>
<name>A0AAD9HLA7_9PEZI</name>